<dbReference type="InterPro" id="IPR013264">
    <property type="entry name" value="DNAG_N"/>
</dbReference>
<keyword evidence="5 12" id="KW-0235">DNA replication</keyword>
<sequence>MIDKATIDRIMDAANIVDVVSEFVTLRKAGVNYKGLCPFHNEKTPSFVVSPSKGYCHCFSCGKGGNVVGFIMEHEQMTYPEALRWLAKKYNIEIHERELTDDERREENERESLFIINEWALHYFQDNLLNTEKGQAIGMQYFRSRGFRDDTINRFQLGYAMPERDALARTALAKGFKEQYLIDTGLCYRKEDGTLQDRYHGRVIFPVHTVTGRVVAFGGRILENNKKLAKYVNSPESLIYHKSNELYGIYQAKHAITKNDRCYLVEGYIDVTSMHQSGVENVVASSGTSLTTGQIRLIHRFTSNITVLYDGDAAGIHASIRGIDMLLAEGMNVKVLLLPDGDDPDSFARKHTAQEFRDYIESHQTDFIEFKTNLLLRGVTDPIKRSEAISSIVKSVSVIQDQITRATYITECAHRLGMNEATLINTANKFIRGEIEEKQKEQRREEAKADTPVKPLQPLMPVSQAPSVEFMLMQLVVRHGEEILYKDVETDDGGKIDLSVSQYISYDLGADNLRFKNDLYNRMLAEAVEHNNDEGFKAETYFTHHPDIDISRTATNMVIDHFQLSKSLQVKHDEDTLRNQVEHLILDFRMDYVEQHLKDLKREISLSINDTEKMMRLMAEYKDMQVIRNEIAKELGSDIIIHNS</sequence>
<evidence type="ECO:0000313" key="17">
    <source>
        <dbReference type="EMBL" id="MBM6672740.1"/>
    </source>
</evidence>
<evidence type="ECO:0000256" key="10">
    <source>
        <dbReference type="ARBA" id="ARBA00023125"/>
    </source>
</evidence>
<dbReference type="SMART" id="SM00493">
    <property type="entry name" value="TOPRIM"/>
    <property type="match status" value="1"/>
</dbReference>
<dbReference type="FunFam" id="3.40.1360.10:FF:000002">
    <property type="entry name" value="DNA primase"/>
    <property type="match status" value="1"/>
</dbReference>
<dbReference type="Gene3D" id="3.90.980.10">
    <property type="entry name" value="DNA primase, catalytic core, N-terminal domain"/>
    <property type="match status" value="1"/>
</dbReference>
<evidence type="ECO:0000256" key="13">
    <source>
        <dbReference type="PIRNR" id="PIRNR002811"/>
    </source>
</evidence>
<dbReference type="SUPFAM" id="SSF56731">
    <property type="entry name" value="DNA primase core"/>
    <property type="match status" value="1"/>
</dbReference>
<evidence type="ECO:0000256" key="2">
    <source>
        <dbReference type="ARBA" id="ARBA00022515"/>
    </source>
</evidence>
<comment type="caution">
    <text evidence="17">The sequence shown here is derived from an EMBL/GenBank/DDBJ whole genome shotgun (WGS) entry which is preliminary data.</text>
</comment>
<keyword evidence="18" id="KW-1185">Reference proteome</keyword>
<dbReference type="GO" id="GO:0008270">
    <property type="term" value="F:zinc ion binding"/>
    <property type="evidence" value="ECO:0007669"/>
    <property type="project" value="UniProtKB-UniRule"/>
</dbReference>
<dbReference type="Pfam" id="PF10410">
    <property type="entry name" value="DnaB_bind"/>
    <property type="match status" value="1"/>
</dbReference>
<dbReference type="GO" id="GO:1990077">
    <property type="term" value="C:primosome complex"/>
    <property type="evidence" value="ECO:0007669"/>
    <property type="project" value="UniProtKB-KW"/>
</dbReference>
<evidence type="ECO:0000259" key="16">
    <source>
        <dbReference type="PROSITE" id="PS50880"/>
    </source>
</evidence>
<dbReference type="CDD" id="cd03364">
    <property type="entry name" value="TOPRIM_DnaG_primases"/>
    <property type="match status" value="1"/>
</dbReference>
<dbReference type="RefSeq" id="WP_205103250.1">
    <property type="nucleotide sequence ID" value="NZ_JACJJG010000005.1"/>
</dbReference>
<keyword evidence="6 12" id="KW-0479">Metal-binding</keyword>
<dbReference type="Proteomes" id="UP000706891">
    <property type="component" value="Unassembled WGS sequence"/>
</dbReference>
<accession>A0A938WRF0</accession>
<comment type="subunit">
    <text evidence="12">Monomer. Interacts with DnaB.</text>
</comment>
<reference evidence="17" key="2">
    <citation type="journal article" date="2021" name="Sci. Rep.">
        <title>The distribution of antibiotic resistance genes in chicken gut microbiota commensals.</title>
        <authorList>
            <person name="Juricova H."/>
            <person name="Matiasovicova J."/>
            <person name="Kubasova T."/>
            <person name="Cejkova D."/>
            <person name="Rychlik I."/>
        </authorList>
    </citation>
    <scope>NUCLEOTIDE SEQUENCE</scope>
    <source>
        <strain evidence="17">An824</strain>
    </source>
</reference>
<dbReference type="Pfam" id="PF13155">
    <property type="entry name" value="Toprim_2"/>
    <property type="match status" value="1"/>
</dbReference>
<evidence type="ECO:0000256" key="6">
    <source>
        <dbReference type="ARBA" id="ARBA00022723"/>
    </source>
</evidence>
<feature type="zinc finger region" description="CHC2-type" evidence="12 14">
    <location>
        <begin position="37"/>
        <end position="61"/>
    </location>
</feature>
<evidence type="ECO:0000256" key="11">
    <source>
        <dbReference type="ARBA" id="ARBA00023163"/>
    </source>
</evidence>
<protein>
    <recommendedName>
        <fullName evidence="12 13">DNA primase</fullName>
        <ecNumber evidence="12">2.7.7.101</ecNumber>
    </recommendedName>
</protein>
<dbReference type="GO" id="GO:0003677">
    <property type="term" value="F:DNA binding"/>
    <property type="evidence" value="ECO:0007669"/>
    <property type="project" value="UniProtKB-KW"/>
</dbReference>
<evidence type="ECO:0000256" key="1">
    <source>
        <dbReference type="ARBA" id="ARBA00022478"/>
    </source>
</evidence>
<dbReference type="InterPro" id="IPR037068">
    <property type="entry name" value="DNA_primase_core_N_sf"/>
</dbReference>
<feature type="region of interest" description="Disordered" evidence="15">
    <location>
        <begin position="438"/>
        <end position="458"/>
    </location>
</feature>
<dbReference type="EMBL" id="JACJJG010000005">
    <property type="protein sequence ID" value="MBM6672740.1"/>
    <property type="molecule type" value="Genomic_DNA"/>
</dbReference>
<evidence type="ECO:0000256" key="9">
    <source>
        <dbReference type="ARBA" id="ARBA00022842"/>
    </source>
</evidence>
<keyword evidence="2 12" id="KW-0639">Primosome</keyword>
<dbReference type="SMART" id="SM00400">
    <property type="entry name" value="ZnF_CHCC"/>
    <property type="match status" value="1"/>
</dbReference>
<dbReference type="InterPro" id="IPR034151">
    <property type="entry name" value="TOPRIM_DnaG_bac"/>
</dbReference>
<name>A0A938WRF0_9BACT</name>
<dbReference type="AlphaFoldDB" id="A0A938WRF0"/>
<dbReference type="PANTHER" id="PTHR30313:SF2">
    <property type="entry name" value="DNA PRIMASE"/>
    <property type="match status" value="1"/>
</dbReference>
<keyword evidence="11 12" id="KW-0804">Transcription</keyword>
<dbReference type="EC" id="2.7.7.101" evidence="12"/>
<dbReference type="NCBIfam" id="TIGR01391">
    <property type="entry name" value="dnaG"/>
    <property type="match status" value="1"/>
</dbReference>
<evidence type="ECO:0000256" key="4">
    <source>
        <dbReference type="ARBA" id="ARBA00022695"/>
    </source>
</evidence>
<keyword evidence="9" id="KW-0460">Magnesium</keyword>
<dbReference type="Gene3D" id="3.40.1360.10">
    <property type="match status" value="1"/>
</dbReference>
<proteinExistence type="inferred from homology"/>
<dbReference type="Pfam" id="PF08275">
    <property type="entry name" value="DNAG_N"/>
    <property type="match status" value="1"/>
</dbReference>
<dbReference type="Gene3D" id="3.90.580.10">
    <property type="entry name" value="Zinc finger, CHC2-type domain"/>
    <property type="match status" value="1"/>
</dbReference>
<keyword evidence="7 12" id="KW-0863">Zinc-finger</keyword>
<dbReference type="Pfam" id="PF01807">
    <property type="entry name" value="Zn_ribbon_DnaG"/>
    <property type="match status" value="1"/>
</dbReference>
<dbReference type="InterPro" id="IPR019475">
    <property type="entry name" value="DNA_primase_DnaB-bd"/>
</dbReference>
<reference evidence="17" key="1">
    <citation type="submission" date="2020-08" db="EMBL/GenBank/DDBJ databases">
        <authorList>
            <person name="Cejkova D."/>
            <person name="Kubasova T."/>
            <person name="Jahodarova E."/>
            <person name="Rychlik I."/>
        </authorList>
    </citation>
    <scope>NUCLEOTIDE SEQUENCE</scope>
    <source>
        <strain evidence="17">An824</strain>
    </source>
</reference>
<dbReference type="InterPro" id="IPR006171">
    <property type="entry name" value="TOPRIM_dom"/>
</dbReference>
<keyword evidence="3 12" id="KW-0808">Transferase</keyword>
<dbReference type="FunFam" id="3.90.580.10:FF:000001">
    <property type="entry name" value="DNA primase"/>
    <property type="match status" value="1"/>
</dbReference>
<evidence type="ECO:0000256" key="14">
    <source>
        <dbReference type="PIRSR" id="PIRSR002811-1"/>
    </source>
</evidence>
<keyword evidence="1 12" id="KW-0240">DNA-directed RNA polymerase</keyword>
<dbReference type="GO" id="GO:0006269">
    <property type="term" value="P:DNA replication, synthesis of primer"/>
    <property type="evidence" value="ECO:0007669"/>
    <property type="project" value="UniProtKB-UniRule"/>
</dbReference>
<organism evidence="17 18">
    <name type="scientific">Marseilla massiliensis</name>
    <dbReference type="NCBI Taxonomy" id="1841864"/>
    <lineage>
        <taxon>Bacteria</taxon>
        <taxon>Pseudomonadati</taxon>
        <taxon>Bacteroidota</taxon>
        <taxon>Bacteroidia</taxon>
        <taxon>Bacteroidales</taxon>
        <taxon>Prevotellaceae</taxon>
        <taxon>Marseilla</taxon>
    </lineage>
</organism>
<feature type="compositionally biased region" description="Basic and acidic residues" evidence="15">
    <location>
        <begin position="438"/>
        <end position="451"/>
    </location>
</feature>
<evidence type="ECO:0000256" key="3">
    <source>
        <dbReference type="ARBA" id="ARBA00022679"/>
    </source>
</evidence>
<dbReference type="InterPro" id="IPR036977">
    <property type="entry name" value="DNA_primase_Znf_CHC2"/>
</dbReference>
<comment type="similarity">
    <text evidence="12 13">Belongs to the DnaG primase family.</text>
</comment>
<comment type="domain">
    <text evidence="12">Contains an N-terminal zinc-binding domain, a central core domain that contains the primase activity, and a C-terminal DnaB-binding domain.</text>
</comment>
<dbReference type="InterPro" id="IPR002694">
    <property type="entry name" value="Znf_CHC2"/>
</dbReference>
<dbReference type="GO" id="GO:0003899">
    <property type="term" value="F:DNA-directed RNA polymerase activity"/>
    <property type="evidence" value="ECO:0007669"/>
    <property type="project" value="UniProtKB-UniRule"/>
</dbReference>
<feature type="domain" description="Toprim" evidence="16">
    <location>
        <begin position="260"/>
        <end position="341"/>
    </location>
</feature>
<evidence type="ECO:0000256" key="12">
    <source>
        <dbReference type="HAMAP-Rule" id="MF_00974"/>
    </source>
</evidence>
<dbReference type="PIRSF" id="PIRSF002811">
    <property type="entry name" value="DnaG"/>
    <property type="match status" value="1"/>
</dbReference>
<dbReference type="PROSITE" id="PS50880">
    <property type="entry name" value="TOPRIM"/>
    <property type="match status" value="1"/>
</dbReference>
<comment type="catalytic activity">
    <reaction evidence="12">
        <text>ssDNA + n NTP = ssDNA/pppN(pN)n-1 hybrid + (n-1) diphosphate.</text>
        <dbReference type="EC" id="2.7.7.101"/>
    </reaction>
</comment>
<dbReference type="GO" id="GO:0000428">
    <property type="term" value="C:DNA-directed RNA polymerase complex"/>
    <property type="evidence" value="ECO:0007669"/>
    <property type="project" value="UniProtKB-KW"/>
</dbReference>
<keyword evidence="4 12" id="KW-0548">Nucleotidyltransferase</keyword>
<evidence type="ECO:0000256" key="7">
    <source>
        <dbReference type="ARBA" id="ARBA00022771"/>
    </source>
</evidence>
<dbReference type="SUPFAM" id="SSF57783">
    <property type="entry name" value="Zinc beta-ribbon"/>
    <property type="match status" value="1"/>
</dbReference>
<dbReference type="GO" id="GO:0005737">
    <property type="term" value="C:cytoplasm"/>
    <property type="evidence" value="ECO:0007669"/>
    <property type="project" value="TreeGrafter"/>
</dbReference>
<dbReference type="PANTHER" id="PTHR30313">
    <property type="entry name" value="DNA PRIMASE"/>
    <property type="match status" value="1"/>
</dbReference>
<comment type="cofactor">
    <cofactor evidence="12 13 14">
        <name>Zn(2+)</name>
        <dbReference type="ChEBI" id="CHEBI:29105"/>
    </cofactor>
    <text evidence="12 13 14">Binds 1 zinc ion per monomer.</text>
</comment>
<evidence type="ECO:0000256" key="5">
    <source>
        <dbReference type="ARBA" id="ARBA00022705"/>
    </source>
</evidence>
<evidence type="ECO:0000256" key="8">
    <source>
        <dbReference type="ARBA" id="ARBA00022833"/>
    </source>
</evidence>
<dbReference type="InterPro" id="IPR006295">
    <property type="entry name" value="DNA_primase_DnaG"/>
</dbReference>
<evidence type="ECO:0000313" key="18">
    <source>
        <dbReference type="Proteomes" id="UP000706891"/>
    </source>
</evidence>
<comment type="function">
    <text evidence="12 13">RNA polymerase that catalyzes the synthesis of short RNA molecules used as primers for DNA polymerase during DNA replication.</text>
</comment>
<keyword evidence="8 12" id="KW-0862">Zinc</keyword>
<dbReference type="HAMAP" id="MF_00974">
    <property type="entry name" value="DNA_primase_DnaG"/>
    <property type="match status" value="1"/>
</dbReference>
<dbReference type="InterPro" id="IPR030846">
    <property type="entry name" value="DnaG_bac"/>
</dbReference>
<evidence type="ECO:0000256" key="15">
    <source>
        <dbReference type="SAM" id="MobiDB-lite"/>
    </source>
</evidence>
<keyword evidence="10 12" id="KW-0238">DNA-binding</keyword>
<dbReference type="InterPro" id="IPR050219">
    <property type="entry name" value="DnaG_primase"/>
</dbReference>
<gene>
    <name evidence="12 17" type="primary">dnaG</name>
    <name evidence="17" type="ORF">H6A34_02430</name>
</gene>